<dbReference type="Gene3D" id="1.10.287.950">
    <property type="entry name" value="Methyl-accepting chemotaxis protein"/>
    <property type="match status" value="1"/>
</dbReference>
<dbReference type="Gene3D" id="3.30.450.20">
    <property type="entry name" value="PAS domain"/>
    <property type="match status" value="2"/>
</dbReference>
<comment type="similarity">
    <text evidence="3">Belongs to the methyl-accepting chemotaxis (MCP) protein family.</text>
</comment>
<dbReference type="PROSITE" id="PS50111">
    <property type="entry name" value="CHEMOTAXIS_TRANSDUC_2"/>
    <property type="match status" value="1"/>
</dbReference>
<dbReference type="PROSITE" id="PS50112">
    <property type="entry name" value="PAS"/>
    <property type="match status" value="2"/>
</dbReference>
<dbReference type="PANTHER" id="PTHR43531">
    <property type="entry name" value="PROTEIN ICFG"/>
    <property type="match status" value="1"/>
</dbReference>
<dbReference type="SUPFAM" id="SSF55785">
    <property type="entry name" value="PYP-like sensor domain (PAS domain)"/>
    <property type="match status" value="2"/>
</dbReference>
<feature type="domain" description="PAC" evidence="7">
    <location>
        <begin position="87"/>
        <end position="139"/>
    </location>
</feature>
<dbReference type="SMART" id="SM00086">
    <property type="entry name" value="PAC"/>
    <property type="match status" value="2"/>
</dbReference>
<dbReference type="InterPro" id="IPR003660">
    <property type="entry name" value="HAMP_dom"/>
</dbReference>
<gene>
    <name evidence="9" type="ORF">ABIC75_003743</name>
</gene>
<dbReference type="Pfam" id="PF00015">
    <property type="entry name" value="MCPsignal"/>
    <property type="match status" value="1"/>
</dbReference>
<sequence length="565" mass="61365">MGKETPDMQLVPHELRAVNEALNRVQAVIEFDLKGKILHANDNFLKAMGYTLEDIRGQHHRIFCEPAYAASAAYKKFWESLGKGVLDRGEYKRIGGDGREVWINASYNPVFDEHGKPYKVIKFATDVTATRQQKAEFEGKVNAIDKAQAMIEFDLAGHVLHANDNFLKAMGYELEEIQGRHHRMFCTDSYAASAAYADFWVKLNRGEFDAGRYMRLGKGGRVIWIQASYNPIYDGNGRLCKVVKFATDVTAQVELEESVKRRAAEDQRKVEALLKTVRLAAEGDLTGEIRVEGSDPIDQLADGIQQMMSDLRSVIGKVVDSAGGFAGSSQEIAGRASGVASGAQLLGATVEEMNASIEELTASINSIATNSRSADQLAKDTHQEAERGAKAIARSIEAMDLINKSSEDISEIIKVIGEIASQTNLLAFNAAIEAARAGEHGLGFSVVADEVRKLAERSSQATKEISKLINESVKRVAQGSDISKQAGEAFEKIVAGVGRTTQAISEISCGADEQLVAAREVSAAIQQVAEETEKSAGACDTIARSTTALTQGAEELNRTVQRFVV</sequence>
<keyword evidence="2 4" id="KW-0807">Transducer</keyword>
<dbReference type="PROSITE" id="PS50113">
    <property type="entry name" value="PAC"/>
    <property type="match status" value="2"/>
</dbReference>
<dbReference type="SMART" id="SM00091">
    <property type="entry name" value="PAS"/>
    <property type="match status" value="2"/>
</dbReference>
<evidence type="ECO:0000256" key="2">
    <source>
        <dbReference type="ARBA" id="ARBA00023224"/>
    </source>
</evidence>
<protein>
    <submittedName>
        <fullName evidence="9">Methyl-accepting chemotaxis protein</fullName>
    </submittedName>
</protein>
<dbReference type="Proteomes" id="UP001549184">
    <property type="component" value="Unassembled WGS sequence"/>
</dbReference>
<dbReference type="Pfam" id="PF08447">
    <property type="entry name" value="PAS_3"/>
    <property type="match status" value="2"/>
</dbReference>
<dbReference type="EMBL" id="JBEPMU010000006">
    <property type="protein sequence ID" value="MET3654005.1"/>
    <property type="molecule type" value="Genomic_DNA"/>
</dbReference>
<keyword evidence="1" id="KW-0145">Chemotaxis</keyword>
<dbReference type="InterPro" id="IPR013655">
    <property type="entry name" value="PAS_fold_3"/>
</dbReference>
<dbReference type="CDD" id="cd00130">
    <property type="entry name" value="PAS"/>
    <property type="match status" value="2"/>
</dbReference>
<dbReference type="CDD" id="cd11386">
    <property type="entry name" value="MCP_signal"/>
    <property type="match status" value="1"/>
</dbReference>
<dbReference type="InterPro" id="IPR000014">
    <property type="entry name" value="PAS"/>
</dbReference>
<evidence type="ECO:0000259" key="8">
    <source>
        <dbReference type="PROSITE" id="PS50885"/>
    </source>
</evidence>
<dbReference type="InterPro" id="IPR035965">
    <property type="entry name" value="PAS-like_dom_sf"/>
</dbReference>
<evidence type="ECO:0000259" key="6">
    <source>
        <dbReference type="PROSITE" id="PS50112"/>
    </source>
</evidence>
<dbReference type="PRINTS" id="PR00260">
    <property type="entry name" value="CHEMTRNSDUCR"/>
</dbReference>
<dbReference type="SMART" id="SM00283">
    <property type="entry name" value="MA"/>
    <property type="match status" value="1"/>
</dbReference>
<name>A0ABV2JYX0_9GAMM</name>
<evidence type="ECO:0000313" key="9">
    <source>
        <dbReference type="EMBL" id="MET3654005.1"/>
    </source>
</evidence>
<evidence type="ECO:0000256" key="1">
    <source>
        <dbReference type="ARBA" id="ARBA00022500"/>
    </source>
</evidence>
<feature type="domain" description="PAS" evidence="6">
    <location>
        <begin position="28"/>
        <end position="58"/>
    </location>
</feature>
<proteinExistence type="inferred from homology"/>
<feature type="domain" description="Methyl-accepting transducer" evidence="5">
    <location>
        <begin position="321"/>
        <end position="543"/>
    </location>
</feature>
<dbReference type="PROSITE" id="PS50885">
    <property type="entry name" value="HAMP"/>
    <property type="match status" value="1"/>
</dbReference>
<evidence type="ECO:0000256" key="3">
    <source>
        <dbReference type="ARBA" id="ARBA00029447"/>
    </source>
</evidence>
<dbReference type="InterPro" id="IPR004089">
    <property type="entry name" value="MCPsignal_dom"/>
</dbReference>
<feature type="domain" description="PAC" evidence="7">
    <location>
        <begin position="207"/>
        <end position="261"/>
    </location>
</feature>
<feature type="domain" description="PAS" evidence="6">
    <location>
        <begin position="150"/>
        <end position="180"/>
    </location>
</feature>
<evidence type="ECO:0000256" key="4">
    <source>
        <dbReference type="PROSITE-ProRule" id="PRU00284"/>
    </source>
</evidence>
<dbReference type="RefSeq" id="WP_354015381.1">
    <property type="nucleotide sequence ID" value="NZ_JBEPMU010000006.1"/>
</dbReference>
<dbReference type="CDD" id="cd06225">
    <property type="entry name" value="HAMP"/>
    <property type="match status" value="1"/>
</dbReference>
<dbReference type="InterPro" id="IPR051310">
    <property type="entry name" value="MCP_chemotaxis"/>
</dbReference>
<dbReference type="InterPro" id="IPR000700">
    <property type="entry name" value="PAS-assoc_C"/>
</dbReference>
<dbReference type="SUPFAM" id="SSF58104">
    <property type="entry name" value="Methyl-accepting chemotaxis protein (MCP) signaling domain"/>
    <property type="match status" value="1"/>
</dbReference>
<dbReference type="InterPro" id="IPR001610">
    <property type="entry name" value="PAC"/>
</dbReference>
<evidence type="ECO:0000259" key="5">
    <source>
        <dbReference type="PROSITE" id="PS50111"/>
    </source>
</evidence>
<dbReference type="PANTHER" id="PTHR43531:SF11">
    <property type="entry name" value="METHYL-ACCEPTING CHEMOTAXIS PROTEIN 3"/>
    <property type="match status" value="1"/>
</dbReference>
<dbReference type="InterPro" id="IPR004090">
    <property type="entry name" value="Chemotax_Me-accpt_rcpt"/>
</dbReference>
<accession>A0ABV2JYX0</accession>
<comment type="caution">
    <text evidence="9">The sequence shown here is derived from an EMBL/GenBank/DDBJ whole genome shotgun (WGS) entry which is preliminary data.</text>
</comment>
<keyword evidence="10" id="KW-1185">Reference proteome</keyword>
<reference evidence="9 10" key="1">
    <citation type="submission" date="2024-06" db="EMBL/GenBank/DDBJ databases">
        <title>Sorghum-associated microbial communities from plants grown in Nebraska, USA.</title>
        <authorList>
            <person name="Schachtman D."/>
        </authorList>
    </citation>
    <scope>NUCLEOTIDE SEQUENCE [LARGE SCALE GENOMIC DNA]</scope>
    <source>
        <strain evidence="9 10">1073</strain>
    </source>
</reference>
<organism evidence="9 10">
    <name type="scientific">Dyella japonica</name>
    <dbReference type="NCBI Taxonomy" id="231455"/>
    <lineage>
        <taxon>Bacteria</taxon>
        <taxon>Pseudomonadati</taxon>
        <taxon>Pseudomonadota</taxon>
        <taxon>Gammaproteobacteria</taxon>
        <taxon>Lysobacterales</taxon>
        <taxon>Rhodanobacteraceae</taxon>
        <taxon>Dyella</taxon>
    </lineage>
</organism>
<feature type="domain" description="HAMP" evidence="8">
    <location>
        <begin position="267"/>
        <end position="316"/>
    </location>
</feature>
<evidence type="ECO:0000259" key="7">
    <source>
        <dbReference type="PROSITE" id="PS50113"/>
    </source>
</evidence>
<dbReference type="NCBIfam" id="TIGR00229">
    <property type="entry name" value="sensory_box"/>
    <property type="match status" value="2"/>
</dbReference>
<evidence type="ECO:0000313" key="10">
    <source>
        <dbReference type="Proteomes" id="UP001549184"/>
    </source>
</evidence>